<sequence length="88" mass="10237">MTINILTKDDLDKFKNELIQELSNMFHIKTTEQKLWLRTSEVKDLLNISSGTLQNLRANRILSCSKVGGILYYNYKDIEKLLSDRKSS</sequence>
<gene>
    <name evidence="2" type="ORF">NG800_010905</name>
</gene>
<name>A0ABU4JIH8_9FLAO</name>
<evidence type="ECO:0000313" key="3">
    <source>
        <dbReference type="Proteomes" id="UP001204439"/>
    </source>
</evidence>
<proteinExistence type="predicted"/>
<organism evidence="2 3">
    <name type="scientific">Epilithonimonas ginsengisoli</name>
    <dbReference type="NCBI Taxonomy" id="1245592"/>
    <lineage>
        <taxon>Bacteria</taxon>
        <taxon>Pseudomonadati</taxon>
        <taxon>Bacteroidota</taxon>
        <taxon>Flavobacteriia</taxon>
        <taxon>Flavobacteriales</taxon>
        <taxon>Weeksellaceae</taxon>
        <taxon>Chryseobacterium group</taxon>
        <taxon>Epilithonimonas</taxon>
    </lineage>
</organism>
<evidence type="ECO:0000259" key="1">
    <source>
        <dbReference type="Pfam" id="PF12728"/>
    </source>
</evidence>
<dbReference type="InterPro" id="IPR041657">
    <property type="entry name" value="HTH_17"/>
</dbReference>
<comment type="caution">
    <text evidence="2">The sequence shown here is derived from an EMBL/GenBank/DDBJ whole genome shotgun (WGS) entry which is preliminary data.</text>
</comment>
<dbReference type="EMBL" id="JAMXLT020000018">
    <property type="protein sequence ID" value="MDW8549422.1"/>
    <property type="molecule type" value="Genomic_DNA"/>
</dbReference>
<feature type="domain" description="Helix-turn-helix" evidence="1">
    <location>
        <begin position="36"/>
        <end position="85"/>
    </location>
</feature>
<keyword evidence="3" id="KW-1185">Reference proteome</keyword>
<dbReference type="Pfam" id="PF12728">
    <property type="entry name" value="HTH_17"/>
    <property type="match status" value="1"/>
</dbReference>
<dbReference type="SUPFAM" id="SSF46955">
    <property type="entry name" value="Putative DNA-binding domain"/>
    <property type="match status" value="1"/>
</dbReference>
<dbReference type="InterPro" id="IPR009061">
    <property type="entry name" value="DNA-bd_dom_put_sf"/>
</dbReference>
<dbReference type="Proteomes" id="UP001204439">
    <property type="component" value="Unassembled WGS sequence"/>
</dbReference>
<evidence type="ECO:0000313" key="2">
    <source>
        <dbReference type="EMBL" id="MDW8549422.1"/>
    </source>
</evidence>
<dbReference type="PANTHER" id="PTHR34585">
    <property type="match status" value="1"/>
</dbReference>
<dbReference type="RefSeq" id="WP_063970344.1">
    <property type="nucleotide sequence ID" value="NZ_JAMXLT020000018.1"/>
</dbReference>
<reference evidence="2 3" key="1">
    <citation type="submission" date="2023-11" db="EMBL/GenBank/DDBJ databases">
        <title>First isolation, identification, and characterization of non-pathogenic Epilithonimonas ginsengisoli isolated from diseased farmed rainbow trout (Oncorhynchus mykiss) in Chile.</title>
        <authorList>
            <person name="Miranda C.D."/>
            <person name="Irgang R."/>
            <person name="Concha C."/>
            <person name="Rojas R."/>
            <person name="Avendano R."/>
        </authorList>
    </citation>
    <scope>NUCLEOTIDE SEQUENCE [LARGE SCALE GENOMIC DNA]</scope>
    <source>
        <strain evidence="2 3">FP99</strain>
    </source>
</reference>
<protein>
    <submittedName>
        <fullName evidence="2">Helix-turn-helix domain-containing protein</fullName>
    </submittedName>
</protein>
<accession>A0ABU4JIH8</accession>
<dbReference type="PANTHER" id="PTHR34585:SF22">
    <property type="entry name" value="HELIX-TURN-HELIX DOMAIN-CONTAINING PROTEIN"/>
    <property type="match status" value="1"/>
</dbReference>